<dbReference type="InterPro" id="IPR008365">
    <property type="entry name" value="Prostanoid_rcpt"/>
</dbReference>
<dbReference type="EMBL" id="JANPWB010000013">
    <property type="protein sequence ID" value="KAJ1107051.1"/>
    <property type="molecule type" value="Genomic_DNA"/>
</dbReference>
<dbReference type="GO" id="GO:0007189">
    <property type="term" value="P:adenylate cyclase-activating G protein-coupled receptor signaling pathway"/>
    <property type="evidence" value="ECO:0007669"/>
    <property type="project" value="TreeGrafter"/>
</dbReference>
<gene>
    <name evidence="22" type="ORF">NDU88_004448</name>
</gene>
<keyword evidence="2" id="KW-1003">Cell membrane</keyword>
<dbReference type="AlphaFoldDB" id="A0AAV7MUK8"/>
<comment type="subunit">
    <text evidence="15">Interacts (non-isoprenylated C-terminus) with PDZK1.</text>
</comment>
<evidence type="ECO:0000256" key="10">
    <source>
        <dbReference type="ARBA" id="ARBA00023180"/>
    </source>
</evidence>
<evidence type="ECO:0000256" key="8">
    <source>
        <dbReference type="ARBA" id="ARBA00023157"/>
    </source>
</evidence>
<dbReference type="InterPro" id="IPR000276">
    <property type="entry name" value="GPCR_Rhodpsn"/>
</dbReference>
<evidence type="ECO:0000256" key="4">
    <source>
        <dbReference type="ARBA" id="ARBA00022692"/>
    </source>
</evidence>
<dbReference type="GO" id="GO:0005886">
    <property type="term" value="C:plasma membrane"/>
    <property type="evidence" value="ECO:0007669"/>
    <property type="project" value="UniProtKB-SubCell"/>
</dbReference>
<evidence type="ECO:0000256" key="16">
    <source>
        <dbReference type="ARBA" id="ARBA00071219"/>
    </source>
</evidence>
<dbReference type="PANTHER" id="PTHR11866">
    <property type="entry name" value="G-PROTEIN COUPLED RECEPTOR FAMILY 1 MEMBER"/>
    <property type="match status" value="1"/>
</dbReference>
<evidence type="ECO:0000256" key="12">
    <source>
        <dbReference type="ARBA" id="ARBA00023288"/>
    </source>
</evidence>
<feature type="transmembrane region" description="Helical" evidence="20">
    <location>
        <begin position="247"/>
        <end position="270"/>
    </location>
</feature>
<sequence>MHSSCENTTLINEDSTPVSSTLMFSMGVVGNVMALAILGFHRKEQRTKASAFCVLVTGLAMTDLLGTCFVSPIVFVSYARNASVLGLVGNAHLCNFFAFSMAFFGLASMLILFAMAVERCLAISHPYFYSQHNTHRVAKRSLPAIYVFCLLLCSLPFLGFGEHKQYCPGTWCFIRMKSPHPGTTAFSLIYATLMAFLILAIFLCNGSVIVSLCQMYQSQKIRRGSVNSAQRRRKSWFDKGEDEVEHLILLALMTTIFVICSLPLTIRGFINAIDPDNSERGDLSAFRFNASNPIVDPWIFIIFRKTVFRHIRSLLCCQLPCRPTSKGQTPKGPIKQDTCRVPFRPPDSSC</sequence>
<keyword evidence="6 19" id="KW-0297">G-protein coupled receptor</keyword>
<dbReference type="Proteomes" id="UP001066276">
    <property type="component" value="Chromosome 9"/>
</dbReference>
<evidence type="ECO:0000259" key="21">
    <source>
        <dbReference type="PROSITE" id="PS50262"/>
    </source>
</evidence>
<dbReference type="PRINTS" id="PR00856">
    <property type="entry name" value="PRSTNOIDIPR"/>
</dbReference>
<reference evidence="22" key="1">
    <citation type="journal article" date="2022" name="bioRxiv">
        <title>Sequencing and chromosome-scale assembly of the giantPleurodeles waltlgenome.</title>
        <authorList>
            <person name="Brown T."/>
            <person name="Elewa A."/>
            <person name="Iarovenko S."/>
            <person name="Subramanian E."/>
            <person name="Araus A.J."/>
            <person name="Petzold A."/>
            <person name="Susuki M."/>
            <person name="Suzuki K.-i.T."/>
            <person name="Hayashi T."/>
            <person name="Toyoda A."/>
            <person name="Oliveira C."/>
            <person name="Osipova E."/>
            <person name="Leigh N.D."/>
            <person name="Simon A."/>
            <person name="Yun M.H."/>
        </authorList>
    </citation>
    <scope>NUCLEOTIDE SEQUENCE</scope>
    <source>
        <strain evidence="22">20211129_DDA</strain>
        <tissue evidence="22">Liver</tissue>
    </source>
</reference>
<evidence type="ECO:0000256" key="19">
    <source>
        <dbReference type="RuleBase" id="RU000688"/>
    </source>
</evidence>
<keyword evidence="8" id="KW-1015">Disulfide bond</keyword>
<comment type="similarity">
    <text evidence="19">Belongs to the G-protein coupled receptor 1 family.</text>
</comment>
<evidence type="ECO:0000256" key="11">
    <source>
        <dbReference type="ARBA" id="ARBA00023224"/>
    </source>
</evidence>
<dbReference type="PRINTS" id="PR01788">
    <property type="entry name" value="PROSTANOIDR"/>
</dbReference>
<feature type="transmembrane region" description="Helical" evidence="20">
    <location>
        <begin position="142"/>
        <end position="161"/>
    </location>
</feature>
<accession>A0AAV7MUK8</accession>
<evidence type="ECO:0000256" key="1">
    <source>
        <dbReference type="ARBA" id="ARBA00004651"/>
    </source>
</evidence>
<organism evidence="22 23">
    <name type="scientific">Pleurodeles waltl</name>
    <name type="common">Iberian ribbed newt</name>
    <dbReference type="NCBI Taxonomy" id="8319"/>
    <lineage>
        <taxon>Eukaryota</taxon>
        <taxon>Metazoa</taxon>
        <taxon>Chordata</taxon>
        <taxon>Craniata</taxon>
        <taxon>Vertebrata</taxon>
        <taxon>Euteleostomi</taxon>
        <taxon>Amphibia</taxon>
        <taxon>Batrachia</taxon>
        <taxon>Caudata</taxon>
        <taxon>Salamandroidea</taxon>
        <taxon>Salamandridae</taxon>
        <taxon>Pleurodelinae</taxon>
        <taxon>Pleurodeles</taxon>
    </lineage>
</organism>
<evidence type="ECO:0000256" key="18">
    <source>
        <dbReference type="ARBA" id="ARBA00079133"/>
    </source>
</evidence>
<evidence type="ECO:0000256" key="15">
    <source>
        <dbReference type="ARBA" id="ARBA00063417"/>
    </source>
</evidence>
<comment type="subcellular location">
    <subcellularLocation>
        <location evidence="1">Cell membrane</location>
        <topology evidence="1">Multi-pass membrane protein</topology>
    </subcellularLocation>
</comment>
<dbReference type="Gene3D" id="1.20.1070.10">
    <property type="entry name" value="Rhodopsin 7-helix transmembrane proteins"/>
    <property type="match status" value="1"/>
</dbReference>
<dbReference type="GO" id="GO:0006954">
    <property type="term" value="P:inflammatory response"/>
    <property type="evidence" value="ECO:0007669"/>
    <property type="project" value="TreeGrafter"/>
</dbReference>
<keyword evidence="9 19" id="KW-0675">Receptor</keyword>
<feature type="transmembrane region" description="Helical" evidence="20">
    <location>
        <begin position="96"/>
        <end position="121"/>
    </location>
</feature>
<protein>
    <recommendedName>
        <fullName evidence="16">Prostacyclin receptor</fullName>
    </recommendedName>
    <alternativeName>
        <fullName evidence="17">Prostaglandin I2 receptor</fullName>
    </alternativeName>
    <alternativeName>
        <fullName evidence="18">Prostanoid IP receptor</fullName>
    </alternativeName>
</protein>
<evidence type="ECO:0000313" key="22">
    <source>
        <dbReference type="EMBL" id="KAJ1107051.1"/>
    </source>
</evidence>
<dbReference type="Pfam" id="PF00001">
    <property type="entry name" value="7tm_1"/>
    <property type="match status" value="1"/>
</dbReference>
<evidence type="ECO:0000256" key="7">
    <source>
        <dbReference type="ARBA" id="ARBA00023136"/>
    </source>
</evidence>
<dbReference type="SUPFAM" id="SSF81321">
    <property type="entry name" value="Family A G protein-coupled receptor-like"/>
    <property type="match status" value="1"/>
</dbReference>
<dbReference type="GO" id="GO:0016501">
    <property type="term" value="F:prostacyclin receptor activity"/>
    <property type="evidence" value="ECO:0007669"/>
    <property type="project" value="TreeGrafter"/>
</dbReference>
<dbReference type="PRINTS" id="PR00237">
    <property type="entry name" value="GPCRRHODOPSN"/>
</dbReference>
<evidence type="ECO:0000256" key="9">
    <source>
        <dbReference type="ARBA" id="ARBA00023170"/>
    </source>
</evidence>
<evidence type="ECO:0000256" key="6">
    <source>
        <dbReference type="ARBA" id="ARBA00023040"/>
    </source>
</evidence>
<evidence type="ECO:0000256" key="20">
    <source>
        <dbReference type="SAM" id="Phobius"/>
    </source>
</evidence>
<dbReference type="FunFam" id="1.20.1070.10:FF:000198">
    <property type="entry name" value="Prostaglandin I2 receptor"/>
    <property type="match status" value="1"/>
</dbReference>
<keyword evidence="7 20" id="KW-0472">Membrane</keyword>
<keyword evidence="11 19" id="KW-0807">Transducer</keyword>
<feature type="transmembrane region" description="Helical" evidence="20">
    <location>
        <begin position="188"/>
        <end position="213"/>
    </location>
</feature>
<comment type="caution">
    <text evidence="22">The sequence shown here is derived from an EMBL/GenBank/DDBJ whole genome shotgun (WGS) entry which is preliminary data.</text>
</comment>
<dbReference type="PROSITE" id="PS00237">
    <property type="entry name" value="G_PROTEIN_RECEP_F1_1"/>
    <property type="match status" value="1"/>
</dbReference>
<evidence type="ECO:0000256" key="13">
    <source>
        <dbReference type="ARBA" id="ARBA00023289"/>
    </source>
</evidence>
<keyword evidence="23" id="KW-1185">Reference proteome</keyword>
<keyword evidence="10" id="KW-0325">Glycoprotein</keyword>
<evidence type="ECO:0000256" key="14">
    <source>
        <dbReference type="ARBA" id="ARBA00060229"/>
    </source>
</evidence>
<dbReference type="GO" id="GO:0007204">
    <property type="term" value="P:positive regulation of cytosolic calcium ion concentration"/>
    <property type="evidence" value="ECO:0007669"/>
    <property type="project" value="TreeGrafter"/>
</dbReference>
<keyword evidence="13" id="KW-0636">Prenylation</keyword>
<evidence type="ECO:0000256" key="17">
    <source>
        <dbReference type="ARBA" id="ARBA00076984"/>
    </source>
</evidence>
<proteinExistence type="inferred from homology"/>
<evidence type="ECO:0000256" key="3">
    <source>
        <dbReference type="ARBA" id="ARBA00022481"/>
    </source>
</evidence>
<dbReference type="PROSITE" id="PS50262">
    <property type="entry name" value="G_PROTEIN_RECEP_F1_2"/>
    <property type="match status" value="1"/>
</dbReference>
<keyword evidence="3" id="KW-0488">Methylation</keyword>
<evidence type="ECO:0000256" key="5">
    <source>
        <dbReference type="ARBA" id="ARBA00022989"/>
    </source>
</evidence>
<comment type="function">
    <text evidence="14">Receptor for prostacyclin (prostaglandin I2 or PGI2). The activity of this receptor is mediated by G(s) proteins which activate adenylate cyclase.</text>
</comment>
<feature type="domain" description="G-protein coupled receptors family 1 profile" evidence="21">
    <location>
        <begin position="30"/>
        <end position="300"/>
    </location>
</feature>
<name>A0AAV7MUK8_PLEWA</name>
<feature type="transmembrane region" description="Helical" evidence="20">
    <location>
        <begin position="52"/>
        <end position="76"/>
    </location>
</feature>
<keyword evidence="12" id="KW-0449">Lipoprotein</keyword>
<evidence type="ECO:0000256" key="2">
    <source>
        <dbReference type="ARBA" id="ARBA00022475"/>
    </source>
</evidence>
<dbReference type="PANTHER" id="PTHR11866:SF7">
    <property type="entry name" value="PROSTACYCLIN RECEPTOR"/>
    <property type="match status" value="1"/>
</dbReference>
<dbReference type="InterPro" id="IPR017452">
    <property type="entry name" value="GPCR_Rhodpsn_7TM"/>
</dbReference>
<feature type="transmembrane region" description="Helical" evidence="20">
    <location>
        <begin position="20"/>
        <end position="40"/>
    </location>
</feature>
<evidence type="ECO:0000313" key="23">
    <source>
        <dbReference type="Proteomes" id="UP001066276"/>
    </source>
</evidence>
<keyword evidence="5 20" id="KW-1133">Transmembrane helix</keyword>
<dbReference type="InterPro" id="IPR000370">
    <property type="entry name" value="Prostglndn_IP_rcpt"/>
</dbReference>
<keyword evidence="4 19" id="KW-0812">Transmembrane</keyword>
<dbReference type="GO" id="GO:0048662">
    <property type="term" value="P:negative regulation of smooth muscle cell proliferation"/>
    <property type="evidence" value="ECO:0007669"/>
    <property type="project" value="TreeGrafter"/>
</dbReference>